<gene>
    <name evidence="5" type="ORF">GCM10010508_57500</name>
</gene>
<protein>
    <recommendedName>
        <fullName evidence="4">YNCE-like beta-propeller domain-containing protein</fullName>
    </recommendedName>
</protein>
<dbReference type="PANTHER" id="PTHR47197">
    <property type="entry name" value="PROTEIN NIRF"/>
    <property type="match status" value="1"/>
</dbReference>
<evidence type="ECO:0000313" key="6">
    <source>
        <dbReference type="Proteomes" id="UP000608955"/>
    </source>
</evidence>
<reference evidence="5" key="2">
    <citation type="submission" date="2020-09" db="EMBL/GenBank/DDBJ databases">
        <authorList>
            <person name="Sun Q."/>
            <person name="Ohkuma M."/>
        </authorList>
    </citation>
    <scope>NUCLEOTIDE SEQUENCE</scope>
    <source>
        <strain evidence="5">JCM 4654</strain>
    </source>
</reference>
<feature type="chain" id="PRO_5038636569" description="YNCE-like beta-propeller domain-containing protein" evidence="3">
    <location>
        <begin position="24"/>
        <end position="399"/>
    </location>
</feature>
<dbReference type="InterPro" id="IPR011964">
    <property type="entry name" value="YVTN_b-propeller_repeat"/>
</dbReference>
<organism evidence="5 6">
    <name type="scientific">Streptomyces naganishii JCM 4654</name>
    <dbReference type="NCBI Taxonomy" id="1306179"/>
    <lineage>
        <taxon>Bacteria</taxon>
        <taxon>Bacillati</taxon>
        <taxon>Actinomycetota</taxon>
        <taxon>Actinomycetes</taxon>
        <taxon>Kitasatosporales</taxon>
        <taxon>Streptomycetaceae</taxon>
        <taxon>Streptomyces</taxon>
    </lineage>
</organism>
<evidence type="ECO:0000256" key="1">
    <source>
        <dbReference type="ARBA" id="ARBA00022729"/>
    </source>
</evidence>
<evidence type="ECO:0000259" key="4">
    <source>
        <dbReference type="Pfam" id="PF21783"/>
    </source>
</evidence>
<dbReference type="EMBL" id="BMVF01000019">
    <property type="protein sequence ID" value="GHD94903.1"/>
    <property type="molecule type" value="Genomic_DNA"/>
</dbReference>
<dbReference type="InterPro" id="IPR015943">
    <property type="entry name" value="WD40/YVTN_repeat-like_dom_sf"/>
</dbReference>
<dbReference type="InterPro" id="IPR011045">
    <property type="entry name" value="N2O_reductase_N"/>
</dbReference>
<dbReference type="SMART" id="SM00564">
    <property type="entry name" value="PQQ"/>
    <property type="match status" value="2"/>
</dbReference>
<evidence type="ECO:0000256" key="3">
    <source>
        <dbReference type="SAM" id="SignalP"/>
    </source>
</evidence>
<feature type="region of interest" description="Disordered" evidence="2">
    <location>
        <begin position="31"/>
        <end position="68"/>
    </location>
</feature>
<evidence type="ECO:0000256" key="2">
    <source>
        <dbReference type="SAM" id="MobiDB-lite"/>
    </source>
</evidence>
<reference evidence="5" key="1">
    <citation type="journal article" date="2014" name="Int. J. Syst. Evol. Microbiol.">
        <title>Complete genome sequence of Corynebacterium casei LMG S-19264T (=DSM 44701T), isolated from a smear-ripened cheese.</title>
        <authorList>
            <consortium name="US DOE Joint Genome Institute (JGI-PGF)"/>
            <person name="Walter F."/>
            <person name="Albersmeier A."/>
            <person name="Kalinowski J."/>
            <person name="Ruckert C."/>
        </authorList>
    </citation>
    <scope>NUCLEOTIDE SEQUENCE</scope>
    <source>
        <strain evidence="5">JCM 4654</strain>
    </source>
</reference>
<dbReference type="InterPro" id="IPR018391">
    <property type="entry name" value="PQQ_b-propeller_rpt"/>
</dbReference>
<dbReference type="PANTHER" id="PTHR47197:SF3">
    <property type="entry name" value="DIHYDRO-HEME D1 DEHYDROGENASE"/>
    <property type="match status" value="1"/>
</dbReference>
<dbReference type="Gene3D" id="2.130.10.10">
    <property type="entry name" value="YVTN repeat-like/Quinoprotein amine dehydrogenase"/>
    <property type="match status" value="3"/>
</dbReference>
<dbReference type="RefSeq" id="WP_190180780.1">
    <property type="nucleotide sequence ID" value="NZ_BMVF01000019.1"/>
</dbReference>
<dbReference type="NCBIfam" id="TIGR02276">
    <property type="entry name" value="beta_rpt_yvtn"/>
    <property type="match status" value="1"/>
</dbReference>
<dbReference type="SUPFAM" id="SSF50974">
    <property type="entry name" value="Nitrous oxide reductase, N-terminal domain"/>
    <property type="match status" value="1"/>
</dbReference>
<sequence>MPSTSPSRITRALIAGAVCAALAALSGCDSGGSGHHADEALGSKAPVNPQPPKQQTDGLPGMPPVLDPTDVYAADRPGKLSPVVKDFPSRIYVPNTNSDTVTVIDPATYKVIETIPVGRQPQHVVPSWDLKTLWVNNDLGNSLTPIDPKTGKAGKPVDVHDPYNLYFTPDGKYAVVMASKDRQLVFRDAHTMKRVKTVPVSCAGVNHADFSLDGRYFIVSCEFSGELLKVDTARMEVVGRQKLDFHGAMPQDVKVSPDGKKFYVADMVADGLWILDGATFGKPSFLHTGKGAHGLYISRDSREMYVSNRGEGTISVFDFTQDKLTKKWRLPHGGSPDMGGVSADGKVLWLSGRYNSEVYAIDTRTGEQLARIKVGSGPHGLAVYPQPGRYSLGHTGIFR</sequence>
<dbReference type="AlphaFoldDB" id="A0A918Y9I7"/>
<dbReference type="Proteomes" id="UP000608955">
    <property type="component" value="Unassembled WGS sequence"/>
</dbReference>
<dbReference type="Pfam" id="PF21783">
    <property type="entry name" value="YNCE"/>
    <property type="match status" value="1"/>
</dbReference>
<keyword evidence="1 3" id="KW-0732">Signal</keyword>
<dbReference type="InterPro" id="IPR051200">
    <property type="entry name" value="Host-pathogen_enzymatic-act"/>
</dbReference>
<feature type="domain" description="YNCE-like beta-propeller" evidence="4">
    <location>
        <begin position="89"/>
        <end position="381"/>
    </location>
</feature>
<name>A0A918Y9I7_9ACTN</name>
<comment type="caution">
    <text evidence="5">The sequence shown here is derived from an EMBL/GenBank/DDBJ whole genome shotgun (WGS) entry which is preliminary data.</text>
</comment>
<keyword evidence="6" id="KW-1185">Reference proteome</keyword>
<dbReference type="InterPro" id="IPR048433">
    <property type="entry name" value="YNCE-like_beta-prop"/>
</dbReference>
<feature type="signal peptide" evidence="3">
    <location>
        <begin position="1"/>
        <end position="23"/>
    </location>
</feature>
<evidence type="ECO:0000313" key="5">
    <source>
        <dbReference type="EMBL" id="GHD94903.1"/>
    </source>
</evidence>
<accession>A0A918Y9I7</accession>
<proteinExistence type="predicted"/>